<dbReference type="Proteomes" id="UP000019804">
    <property type="component" value="Unassembled WGS sequence"/>
</dbReference>
<dbReference type="STRING" id="1388766.A0A017SNI1"/>
<organism evidence="1 2">
    <name type="scientific">Aspergillus ruber (strain CBS 135680)</name>
    <dbReference type="NCBI Taxonomy" id="1388766"/>
    <lineage>
        <taxon>Eukaryota</taxon>
        <taxon>Fungi</taxon>
        <taxon>Dikarya</taxon>
        <taxon>Ascomycota</taxon>
        <taxon>Pezizomycotina</taxon>
        <taxon>Eurotiomycetes</taxon>
        <taxon>Eurotiomycetidae</taxon>
        <taxon>Eurotiales</taxon>
        <taxon>Aspergillaceae</taxon>
        <taxon>Aspergillus</taxon>
        <taxon>Aspergillus subgen. Aspergillus</taxon>
    </lineage>
</organism>
<accession>A0A017SNI1</accession>
<protein>
    <submittedName>
        <fullName evidence="1">Uncharacterized protein</fullName>
    </submittedName>
</protein>
<dbReference type="EMBL" id="KK088414">
    <property type="protein sequence ID" value="EYE97835.1"/>
    <property type="molecule type" value="Genomic_DNA"/>
</dbReference>
<name>A0A017SNI1_ASPRC</name>
<proteinExistence type="predicted"/>
<dbReference type="AlphaFoldDB" id="A0A017SNI1"/>
<keyword evidence="2" id="KW-1185">Reference proteome</keyword>
<dbReference type="OrthoDB" id="4507027at2759"/>
<evidence type="ECO:0000313" key="1">
    <source>
        <dbReference type="EMBL" id="EYE97835.1"/>
    </source>
</evidence>
<dbReference type="GeneID" id="63698965"/>
<gene>
    <name evidence="1" type="ORF">EURHEDRAFT_449754</name>
</gene>
<evidence type="ECO:0000313" key="2">
    <source>
        <dbReference type="Proteomes" id="UP000019804"/>
    </source>
</evidence>
<dbReference type="HOGENOM" id="CLU_2084373_0_0_1"/>
<reference evidence="2" key="1">
    <citation type="journal article" date="2014" name="Nat. Commun.">
        <title>Genomic adaptations of the halophilic Dead Sea filamentous fungus Eurotium rubrum.</title>
        <authorList>
            <person name="Kis-Papo T."/>
            <person name="Weig A.R."/>
            <person name="Riley R."/>
            <person name="Persoh D."/>
            <person name="Salamov A."/>
            <person name="Sun H."/>
            <person name="Lipzen A."/>
            <person name="Wasser S.P."/>
            <person name="Rambold G."/>
            <person name="Grigoriev I.V."/>
            <person name="Nevo E."/>
        </authorList>
    </citation>
    <scope>NUCLEOTIDE SEQUENCE [LARGE SCALE GENOMIC DNA]</scope>
    <source>
        <strain evidence="2">CBS 135680</strain>
    </source>
</reference>
<sequence length="117" mass="13353">MSTNTGLIPFFVRKLEPDWNIFAVLNGSLQISSQRPWKVLLLLSVIGGNFPDSVCYCDIELFYLKDPQRKCDVFCAIIEFRNLKGGWAPFCGRMSMSARHHHVRSAHGTMQSHHSRS</sequence>
<dbReference type="RefSeq" id="XP_040641523.1">
    <property type="nucleotide sequence ID" value="XM_040783841.1"/>
</dbReference>